<sequence>MFIVRNALHNVVRNKGRNALMIIIVAIITAVATVALAIVQAAERARASALDDTTISVQISIDRSAMIGKARDTQSGGVDMQSMREAMASKQLTLADYQKYDKTEYGVASSYYTETASAAAVDGGVEPVDSNGTVTSQKGQPAMDENQSAERPQAAGDEGAGVMPGAGGGKGGMMMAM</sequence>
<evidence type="ECO:0000256" key="1">
    <source>
        <dbReference type="SAM" id="MobiDB-lite"/>
    </source>
</evidence>
<dbReference type="AlphaFoldDB" id="A0A4Q5A3D6"/>
<accession>A0A4Q5A3D6</accession>
<evidence type="ECO:0000313" key="4">
    <source>
        <dbReference type="Proteomes" id="UP000292568"/>
    </source>
</evidence>
<organism evidence="3 4">
    <name type="scientific">Bifidobacterium pseudolongum subsp. globosum</name>
    <dbReference type="NCBI Taxonomy" id="1690"/>
    <lineage>
        <taxon>Bacteria</taxon>
        <taxon>Bacillati</taxon>
        <taxon>Actinomycetota</taxon>
        <taxon>Actinomycetes</taxon>
        <taxon>Bifidobacteriales</taxon>
        <taxon>Bifidobacteriaceae</taxon>
        <taxon>Bifidobacterium</taxon>
    </lineage>
</organism>
<keyword evidence="2" id="KW-0472">Membrane</keyword>
<feature type="compositionally biased region" description="Polar residues" evidence="1">
    <location>
        <begin position="130"/>
        <end position="150"/>
    </location>
</feature>
<evidence type="ECO:0000313" key="3">
    <source>
        <dbReference type="EMBL" id="RYQ11166.1"/>
    </source>
</evidence>
<name>A0A4Q5A3D6_9BIFI</name>
<dbReference type="Proteomes" id="UP000292568">
    <property type="component" value="Unassembled WGS sequence"/>
</dbReference>
<proteinExistence type="predicted"/>
<feature type="region of interest" description="Disordered" evidence="1">
    <location>
        <begin position="123"/>
        <end position="171"/>
    </location>
</feature>
<gene>
    <name evidence="3" type="ORF">PG2093B_0768</name>
</gene>
<keyword evidence="2" id="KW-1133">Transmembrane helix</keyword>
<protein>
    <submittedName>
        <fullName evidence="3">ABC transporter permease</fullName>
    </submittedName>
</protein>
<dbReference type="RefSeq" id="WP_242502815.1">
    <property type="nucleotide sequence ID" value="NZ_RYUH01000009.1"/>
</dbReference>
<comment type="caution">
    <text evidence="3">The sequence shown here is derived from an EMBL/GenBank/DDBJ whole genome shotgun (WGS) entry which is preliminary data.</text>
</comment>
<keyword evidence="2" id="KW-0812">Transmembrane</keyword>
<feature type="compositionally biased region" description="Gly residues" evidence="1">
    <location>
        <begin position="158"/>
        <end position="171"/>
    </location>
</feature>
<reference evidence="3 4" key="1">
    <citation type="submission" date="2018-12" db="EMBL/GenBank/DDBJ databases">
        <title>Unveiling genomic diversity among members of the Bifidobacterium pseudolongum species, a widely distributed gut commensal of the animal kingdom.</title>
        <authorList>
            <person name="Lugli G.A."/>
            <person name="Duranti S."/>
            <person name="Albert K."/>
            <person name="Mancabelli L."/>
            <person name="Napoli S."/>
            <person name="Viappiani A."/>
            <person name="Anzalone R."/>
            <person name="Longhi G."/>
            <person name="Milani C."/>
            <person name="Turroni F."/>
            <person name="Alessandri G."/>
            <person name="Sela D.A."/>
            <person name="Van Sinderen D."/>
            <person name="Ventura M."/>
        </authorList>
    </citation>
    <scope>NUCLEOTIDE SEQUENCE [LARGE SCALE GENOMIC DNA]</scope>
    <source>
        <strain evidence="3 4">2093B</strain>
    </source>
</reference>
<feature type="transmembrane region" description="Helical" evidence="2">
    <location>
        <begin position="20"/>
        <end position="39"/>
    </location>
</feature>
<evidence type="ECO:0000256" key="2">
    <source>
        <dbReference type="SAM" id="Phobius"/>
    </source>
</evidence>
<dbReference type="EMBL" id="RYUH01000009">
    <property type="protein sequence ID" value="RYQ11166.1"/>
    <property type="molecule type" value="Genomic_DNA"/>
</dbReference>